<sequence>MTTNTEPGPEQGFTGPSSTPEKLIPSQPSLGDSKTLRASDTPFAPSITAEATATLAPTTTELEQASISSTLASRASSARDLQNNDDGDSQQGNSASDEKPDSENNDADASNDDNDMYGDDVIVPVELTVLPDSILEAIPDEVWCLLLSFVPPAKLITLTRVCRRWKLMIERDLVASYWKVLTVQAELLDHSLSPDLDVDSKHAEMPIGFIKTFPELVLGHTLVICELCLMRSKRGCGSAIPLPVDRQDTLGRVWMCRPCRRDYYDRYPEPERVYKAEDQVSLYGLPGHPPKVARSTGPPAPRRPYYYPREHWGGGGRYYGGSDSSDEFNEFDEFDEFDSTDDEYWDSDGDLYFATEADLEEDELWSREADAREAAAEEAAQVLMGVIQGDTKDDGQRVQDSGATEGGQVGQGDESSSATIDGKPAWDEQPEIQEATATEGSLVGQSSDIRCTSVDGGYDADGEPVIKSATTGFEAELEDEQGMDDEDEGEGDEVEEEDEVGEEDGEMSYDESDRSGDGEEEEEEEVETKETQTPANQSIVQEARRHHGGDIGIQAHSSSNIQLRERLQPLRNRLMQTRLRLLGLQLRNDSKLCQDYLNGLRDDPFKIADVMKQMQWYFSGTAYSSYIEDSDSSTAKSAAMEEWIEDSIAKHGENAKKAYRGLGEDQDLEDAVVNVMDPKQPPKSLWGVLDLWIDHRLKGDQGYSPALETFAVVVATDDLQD</sequence>
<keyword evidence="4" id="KW-1185">Reference proteome</keyword>
<name>A0A9P7XUK0_9FUNG</name>
<evidence type="ECO:0000256" key="1">
    <source>
        <dbReference type="SAM" id="MobiDB-lite"/>
    </source>
</evidence>
<feature type="compositionally biased region" description="Polar residues" evidence="1">
    <location>
        <begin position="14"/>
        <end position="38"/>
    </location>
</feature>
<organism evidence="3 4">
    <name type="scientific">Linnemannia hyalina</name>
    <dbReference type="NCBI Taxonomy" id="64524"/>
    <lineage>
        <taxon>Eukaryota</taxon>
        <taxon>Fungi</taxon>
        <taxon>Fungi incertae sedis</taxon>
        <taxon>Mucoromycota</taxon>
        <taxon>Mortierellomycotina</taxon>
        <taxon>Mortierellomycetes</taxon>
        <taxon>Mortierellales</taxon>
        <taxon>Mortierellaceae</taxon>
        <taxon>Linnemannia</taxon>
    </lineage>
</organism>
<feature type="domain" description="F-box" evidence="2">
    <location>
        <begin position="132"/>
        <end position="181"/>
    </location>
</feature>
<comment type="caution">
    <text evidence="3">The sequence shown here is derived from an EMBL/GenBank/DDBJ whole genome shotgun (WGS) entry which is preliminary data.</text>
</comment>
<reference evidence="3" key="1">
    <citation type="submission" date="2021-06" db="EMBL/GenBank/DDBJ databases">
        <title>Genome Sequence of Mortierella hyaline Strain SCG-10, a Cold-Adapted, Nitrate-Reducing Fungus Isolated from Soil in Minnesota, USA.</title>
        <authorList>
            <person name="Aldossari N."/>
        </authorList>
    </citation>
    <scope>NUCLEOTIDE SEQUENCE</scope>
    <source>
        <strain evidence="3">SCG-10</strain>
    </source>
</reference>
<dbReference type="Pfam" id="PF12937">
    <property type="entry name" value="F-box-like"/>
    <property type="match status" value="1"/>
</dbReference>
<dbReference type="Proteomes" id="UP000707451">
    <property type="component" value="Unassembled WGS sequence"/>
</dbReference>
<dbReference type="InterPro" id="IPR036047">
    <property type="entry name" value="F-box-like_dom_sf"/>
</dbReference>
<dbReference type="EMBL" id="JAHRHY010000007">
    <property type="protein sequence ID" value="KAG9067669.1"/>
    <property type="molecule type" value="Genomic_DNA"/>
</dbReference>
<dbReference type="Gene3D" id="1.20.1280.50">
    <property type="match status" value="1"/>
</dbReference>
<protein>
    <recommendedName>
        <fullName evidence="2">F-box domain-containing protein</fullName>
    </recommendedName>
</protein>
<evidence type="ECO:0000259" key="2">
    <source>
        <dbReference type="PROSITE" id="PS50181"/>
    </source>
</evidence>
<gene>
    <name evidence="3" type="ORF">KI688_011256</name>
</gene>
<dbReference type="InterPro" id="IPR001810">
    <property type="entry name" value="F-box_dom"/>
</dbReference>
<feature type="compositionally biased region" description="Acidic residues" evidence="1">
    <location>
        <begin position="103"/>
        <end position="117"/>
    </location>
</feature>
<evidence type="ECO:0000313" key="4">
    <source>
        <dbReference type="Proteomes" id="UP000707451"/>
    </source>
</evidence>
<feature type="compositionally biased region" description="Acidic residues" evidence="1">
    <location>
        <begin position="518"/>
        <end position="527"/>
    </location>
</feature>
<dbReference type="OrthoDB" id="2421966at2759"/>
<proteinExistence type="predicted"/>
<feature type="region of interest" description="Disordered" evidence="1">
    <location>
        <begin position="1"/>
        <end position="117"/>
    </location>
</feature>
<dbReference type="AlphaFoldDB" id="A0A9P7XUK0"/>
<accession>A0A9P7XUK0</accession>
<dbReference type="SUPFAM" id="SSF81383">
    <property type="entry name" value="F-box domain"/>
    <property type="match status" value="1"/>
</dbReference>
<feature type="compositionally biased region" description="Polar residues" evidence="1">
    <location>
        <begin position="435"/>
        <end position="450"/>
    </location>
</feature>
<feature type="compositionally biased region" description="Low complexity" evidence="1">
    <location>
        <begin position="48"/>
        <end position="78"/>
    </location>
</feature>
<evidence type="ECO:0000313" key="3">
    <source>
        <dbReference type="EMBL" id="KAG9067669.1"/>
    </source>
</evidence>
<feature type="compositionally biased region" description="Acidic residues" evidence="1">
    <location>
        <begin position="475"/>
        <end position="510"/>
    </location>
</feature>
<feature type="region of interest" description="Disordered" evidence="1">
    <location>
        <begin position="391"/>
        <end position="537"/>
    </location>
</feature>
<dbReference type="PROSITE" id="PS50181">
    <property type="entry name" value="FBOX"/>
    <property type="match status" value="1"/>
</dbReference>